<dbReference type="SUPFAM" id="SSF51735">
    <property type="entry name" value="NAD(P)-binding Rossmann-fold domains"/>
    <property type="match status" value="2"/>
</dbReference>
<sequence>MRNNSLFIILQKMRRPFLVILITYTIAILGLILIDEIDANGNPYKMSIFDAFYFISYTATTIGFGETPFTFSYPQRMWVTFSIYLTVLGWFYSIGSLISLFQDKLFLQEIEKAKFLRQIKNLNEKFIVILGYNQITRKIIIKAMEQGFRTVVIERDKMKIHNLILENFTPTVPVLYSENYSIRVLETAGLKKRNCKAIVSLFEDDALNLKITLMAKALNKNIKIAVKSTTTNHTENLKDLDAEVVVNPFSIISSEINLALCSPNLFKLEKWIYGLDSLNITSPIFPKGLYIVCGYGRMGRKIFEKLNENDIGMKLVEIDKNKNHELTKDEISNIVFGNADDKELLLDIGIKDAVAIAAVTDDDTTNLSILATAKKLNPKIITIVRENDMVDDFLFKNAKINHIFTPSKILVNKVTNALVMPLSDKFIKQIIKKDNEWASKLVSRLVKDINEKPLLMEFEINEALTPQIYKHLLANETLFFSLFSISLYNKELKNNVVPLLLQREDDIILLPEWKEEIKIGDKILLACDEHAKNDIEYICQNVYEFYYAITGKEKQIIFKGNK</sequence>
<keyword evidence="5" id="KW-1185">Reference proteome</keyword>
<dbReference type="PANTHER" id="PTHR43833:SF9">
    <property type="entry name" value="POTASSIUM CHANNEL PROTEIN YUGO-RELATED"/>
    <property type="match status" value="1"/>
</dbReference>
<feature type="transmembrane region" description="Helical" evidence="2">
    <location>
        <begin position="77"/>
        <end position="101"/>
    </location>
</feature>
<dbReference type="InterPro" id="IPR036291">
    <property type="entry name" value="NAD(P)-bd_dom_sf"/>
</dbReference>
<dbReference type="SUPFAM" id="SSF81324">
    <property type="entry name" value="Voltage-gated potassium channels"/>
    <property type="match status" value="1"/>
</dbReference>
<dbReference type="GO" id="GO:0006813">
    <property type="term" value="P:potassium ion transport"/>
    <property type="evidence" value="ECO:0007669"/>
    <property type="project" value="InterPro"/>
</dbReference>
<evidence type="ECO:0000313" key="4">
    <source>
        <dbReference type="EMBL" id="QKF78410.1"/>
    </source>
</evidence>
<evidence type="ECO:0000313" key="5">
    <source>
        <dbReference type="Proteomes" id="UP000503313"/>
    </source>
</evidence>
<dbReference type="Proteomes" id="UP000503313">
    <property type="component" value="Chromosome"/>
</dbReference>
<feature type="domain" description="RCK N-terminal" evidence="3">
    <location>
        <begin position="287"/>
        <end position="404"/>
    </location>
</feature>
<dbReference type="InterPro" id="IPR050721">
    <property type="entry name" value="Trk_Ktr_HKT_K-transport"/>
</dbReference>
<dbReference type="InterPro" id="IPR003148">
    <property type="entry name" value="RCK_N"/>
</dbReference>
<dbReference type="Pfam" id="PF07885">
    <property type="entry name" value="Ion_trans_2"/>
    <property type="match status" value="1"/>
</dbReference>
<protein>
    <submittedName>
        <fullName evidence="4">TrkA domain-containing protein</fullName>
    </submittedName>
</protein>
<accession>A0AAE7E6Y6</accession>
<dbReference type="Gene3D" id="1.10.287.70">
    <property type="match status" value="1"/>
</dbReference>
<proteinExistence type="predicted"/>
<dbReference type="RefSeq" id="WP_129011787.1">
    <property type="nucleotide sequence ID" value="NZ_CP053835.1"/>
</dbReference>
<keyword evidence="2" id="KW-0812">Transmembrane</keyword>
<dbReference type="AlphaFoldDB" id="A0AAE7E6Y6"/>
<feature type="transmembrane region" description="Helical" evidence="2">
    <location>
        <begin position="46"/>
        <end position="65"/>
    </location>
</feature>
<evidence type="ECO:0000259" key="3">
    <source>
        <dbReference type="PROSITE" id="PS51201"/>
    </source>
</evidence>
<dbReference type="PROSITE" id="PS00018">
    <property type="entry name" value="EF_HAND_1"/>
    <property type="match status" value="1"/>
</dbReference>
<dbReference type="InterPro" id="IPR013099">
    <property type="entry name" value="K_chnl_dom"/>
</dbReference>
<dbReference type="InterPro" id="IPR018247">
    <property type="entry name" value="EF_Hand_1_Ca_BS"/>
</dbReference>
<dbReference type="Gene3D" id="3.40.50.720">
    <property type="entry name" value="NAD(P)-binding Rossmann-like Domain"/>
    <property type="match status" value="2"/>
</dbReference>
<evidence type="ECO:0000256" key="2">
    <source>
        <dbReference type="SAM" id="Phobius"/>
    </source>
</evidence>
<gene>
    <name evidence="4" type="ORF">ADFLV_2422</name>
</gene>
<keyword evidence="2" id="KW-0472">Membrane</keyword>
<reference evidence="4 5" key="1">
    <citation type="submission" date="2020-05" db="EMBL/GenBank/DDBJ databases">
        <title>Complete genome sequencing of Campylobacter and Arcobacter type strains.</title>
        <authorList>
            <person name="Miller W.G."/>
            <person name="Yee E."/>
        </authorList>
    </citation>
    <scope>NUCLEOTIDE SEQUENCE [LARGE SCALE GENOMIC DNA]</scope>
    <source>
        <strain evidence="4 5">LMG 25694</strain>
    </source>
</reference>
<evidence type="ECO:0000256" key="1">
    <source>
        <dbReference type="ARBA" id="ARBA00004651"/>
    </source>
</evidence>
<dbReference type="KEGG" id="adz:ADFLV_2422"/>
<organism evidence="4 5">
    <name type="scientific">Arcobacter defluvii</name>
    <dbReference type="NCBI Taxonomy" id="873191"/>
    <lineage>
        <taxon>Bacteria</taxon>
        <taxon>Pseudomonadati</taxon>
        <taxon>Campylobacterota</taxon>
        <taxon>Epsilonproteobacteria</taxon>
        <taxon>Campylobacterales</taxon>
        <taxon>Arcobacteraceae</taxon>
        <taxon>Arcobacter</taxon>
    </lineage>
</organism>
<name>A0AAE7E6Y6_9BACT</name>
<dbReference type="PROSITE" id="PS51201">
    <property type="entry name" value="RCK_N"/>
    <property type="match status" value="1"/>
</dbReference>
<keyword evidence="2" id="KW-1133">Transmembrane helix</keyword>
<dbReference type="Pfam" id="PF02254">
    <property type="entry name" value="TrkA_N"/>
    <property type="match status" value="2"/>
</dbReference>
<feature type="transmembrane region" description="Helical" evidence="2">
    <location>
        <begin position="16"/>
        <end position="34"/>
    </location>
</feature>
<dbReference type="PANTHER" id="PTHR43833">
    <property type="entry name" value="POTASSIUM CHANNEL PROTEIN 2-RELATED-RELATED"/>
    <property type="match status" value="1"/>
</dbReference>
<comment type="subcellular location">
    <subcellularLocation>
        <location evidence="1">Cell membrane</location>
        <topology evidence="1">Multi-pass membrane protein</topology>
    </subcellularLocation>
</comment>
<dbReference type="EMBL" id="CP053835">
    <property type="protein sequence ID" value="QKF78410.1"/>
    <property type="molecule type" value="Genomic_DNA"/>
</dbReference>